<evidence type="ECO:0000313" key="6">
    <source>
        <dbReference type="Proteomes" id="UP001210380"/>
    </source>
</evidence>
<organism evidence="5 6">
    <name type="scientific">Saccharopolyspora oryzae</name>
    <dbReference type="NCBI Taxonomy" id="2997343"/>
    <lineage>
        <taxon>Bacteria</taxon>
        <taxon>Bacillati</taxon>
        <taxon>Actinomycetota</taxon>
        <taxon>Actinomycetes</taxon>
        <taxon>Pseudonocardiales</taxon>
        <taxon>Pseudonocardiaceae</taxon>
        <taxon>Saccharopolyspora</taxon>
    </lineage>
</organism>
<feature type="compositionally biased region" description="Basic residues" evidence="3">
    <location>
        <begin position="1"/>
        <end position="16"/>
    </location>
</feature>
<evidence type="ECO:0000256" key="1">
    <source>
        <dbReference type="ARBA" id="ARBA00004370"/>
    </source>
</evidence>
<accession>A0ABT4UV90</accession>
<name>A0ABT4UV90_9PSEU</name>
<protein>
    <recommendedName>
        <fullName evidence="7">Mce-associated membrane protein</fullName>
    </recommendedName>
</protein>
<gene>
    <name evidence="5" type="ORF">OU415_06000</name>
</gene>
<keyword evidence="4" id="KW-1133">Transmembrane helix</keyword>
<dbReference type="RefSeq" id="WP_270947572.1">
    <property type="nucleotide sequence ID" value="NZ_JAQGLA010000006.1"/>
</dbReference>
<evidence type="ECO:0000256" key="4">
    <source>
        <dbReference type="SAM" id="Phobius"/>
    </source>
</evidence>
<comment type="caution">
    <text evidence="5">The sequence shown here is derived from an EMBL/GenBank/DDBJ whole genome shotgun (WGS) entry which is preliminary data.</text>
</comment>
<evidence type="ECO:0000256" key="3">
    <source>
        <dbReference type="SAM" id="MobiDB-lite"/>
    </source>
</evidence>
<feature type="region of interest" description="Disordered" evidence="3">
    <location>
        <begin position="1"/>
        <end position="139"/>
    </location>
</feature>
<keyword evidence="6" id="KW-1185">Reference proteome</keyword>
<dbReference type="Proteomes" id="UP001210380">
    <property type="component" value="Unassembled WGS sequence"/>
</dbReference>
<dbReference type="PANTHER" id="PTHR37042:SF4">
    <property type="entry name" value="OUTER MEMBRANE PROTEIN RV1973"/>
    <property type="match status" value="1"/>
</dbReference>
<evidence type="ECO:0008006" key="7">
    <source>
        <dbReference type="Google" id="ProtNLM"/>
    </source>
</evidence>
<proteinExistence type="predicted"/>
<feature type="transmembrane region" description="Helical" evidence="4">
    <location>
        <begin position="183"/>
        <end position="201"/>
    </location>
</feature>
<feature type="compositionally biased region" description="Acidic residues" evidence="3">
    <location>
        <begin position="91"/>
        <end position="102"/>
    </location>
</feature>
<feature type="compositionally biased region" description="Low complexity" evidence="3">
    <location>
        <begin position="52"/>
        <end position="61"/>
    </location>
</feature>
<comment type="subcellular location">
    <subcellularLocation>
        <location evidence="1">Membrane</location>
    </subcellularLocation>
</comment>
<feature type="region of interest" description="Disordered" evidence="3">
    <location>
        <begin position="152"/>
        <end position="175"/>
    </location>
</feature>
<feature type="compositionally biased region" description="Acidic residues" evidence="3">
    <location>
        <begin position="111"/>
        <end position="120"/>
    </location>
</feature>
<reference evidence="5 6" key="1">
    <citation type="submission" date="2022-11" db="EMBL/GenBank/DDBJ databases">
        <title>Draft genome sequence of Saccharopolyspora sp. WRP15-2 isolated from rhizosphere soils of wild rice in Thailand.</title>
        <authorList>
            <person name="Duangmal K."/>
            <person name="Kammanee S."/>
            <person name="Muangham S."/>
        </authorList>
    </citation>
    <scope>NUCLEOTIDE SEQUENCE [LARGE SCALE GENOMIC DNA]</scope>
    <source>
        <strain evidence="5 6">WRP15-2</strain>
    </source>
</reference>
<keyword evidence="2 4" id="KW-0472">Membrane</keyword>
<feature type="compositionally biased region" description="Low complexity" evidence="3">
    <location>
        <begin position="128"/>
        <end position="139"/>
    </location>
</feature>
<sequence length="343" mass="35472">MPTNRRPGKQQPRRPKVAGLRNRPTHNEDVPTRAAGGDAVAEAKPERADSGAAPAEAVEAVAEAKPEPADGGGASEEAEPADRGGASAEVAEAEPADGEASAEAERREPAEAEPEQVDEVAAERGEAVADAGGAAAAEAAERSATGVAVLEAEAESAPAAEPSESGGASDDAESGATARKPAWALWTATVVLAALAVWFGVEAYAVRYTGAAANEALVSAGETSEVTGQVSDAVEKLFSYDFNDTAKTETAARDLLTGPAVQRYQELFSVVKDQAPQQQLIVTTTVKERSVTRLQGDRAELLLFVDQHARRANAPGENAGPAQISVSAEKQGDTWKISQITLR</sequence>
<evidence type="ECO:0000313" key="5">
    <source>
        <dbReference type="EMBL" id="MDA3624977.1"/>
    </source>
</evidence>
<evidence type="ECO:0000256" key="2">
    <source>
        <dbReference type="ARBA" id="ARBA00023136"/>
    </source>
</evidence>
<dbReference type="PANTHER" id="PTHR37042">
    <property type="entry name" value="OUTER MEMBRANE PROTEIN RV1973"/>
    <property type="match status" value="1"/>
</dbReference>
<dbReference type="EMBL" id="JAQGLA010000006">
    <property type="protein sequence ID" value="MDA3624977.1"/>
    <property type="molecule type" value="Genomic_DNA"/>
</dbReference>
<feature type="compositionally biased region" description="Low complexity" evidence="3">
    <location>
        <begin position="155"/>
        <end position="169"/>
    </location>
</feature>
<keyword evidence="4" id="KW-0812">Transmembrane</keyword>